<feature type="transmembrane region" description="Helical" evidence="1">
    <location>
        <begin position="205"/>
        <end position="224"/>
    </location>
</feature>
<evidence type="ECO:0000256" key="1">
    <source>
        <dbReference type="SAM" id="Phobius"/>
    </source>
</evidence>
<dbReference type="InterPro" id="IPR031621">
    <property type="entry name" value="HisKA_7TM"/>
</dbReference>
<keyword evidence="1" id="KW-0812">Transmembrane</keyword>
<dbReference type="SUPFAM" id="SSF55785">
    <property type="entry name" value="PYP-like sensor domain (PAS domain)"/>
    <property type="match status" value="1"/>
</dbReference>
<name>A0A931G8T4_9BACT</name>
<keyword evidence="1" id="KW-1133">Transmembrane helix</keyword>
<gene>
    <name evidence="3" type="ORF">H0S81_06985</name>
</gene>
<dbReference type="InterPro" id="IPR000014">
    <property type="entry name" value="PAS"/>
</dbReference>
<feature type="domain" description="PAS" evidence="2">
    <location>
        <begin position="240"/>
        <end position="279"/>
    </location>
</feature>
<reference evidence="3" key="1">
    <citation type="submission" date="2020-07" db="EMBL/GenBank/DDBJ databases">
        <title>Severe corrosion of carbon steel in oil field produced water can be linked to methanogenic archaea containing a special type of NiFe hydrogenase.</title>
        <authorList>
            <person name="Lahme S."/>
            <person name="Mand J."/>
            <person name="Longwell J."/>
            <person name="Smith R."/>
            <person name="Enning D."/>
        </authorList>
    </citation>
    <scope>NUCLEOTIDE SEQUENCE</scope>
    <source>
        <strain evidence="3">MIC098Bin6</strain>
    </source>
</reference>
<feature type="transmembrane region" description="Helical" evidence="1">
    <location>
        <begin position="179"/>
        <end position="199"/>
    </location>
</feature>
<dbReference type="Gene3D" id="3.30.450.20">
    <property type="entry name" value="PAS domain"/>
    <property type="match status" value="1"/>
</dbReference>
<dbReference type="EMBL" id="JACCQK010000395">
    <property type="protein sequence ID" value="MBG0779655.1"/>
    <property type="molecule type" value="Genomic_DNA"/>
</dbReference>
<dbReference type="Pfam" id="PF08448">
    <property type="entry name" value="PAS_4"/>
    <property type="match status" value="1"/>
</dbReference>
<proteinExistence type="predicted"/>
<sequence>MTPAHVIIPFLVSFLIMTSLALFAWQRRAERTSRIFFIFTLLVLLWLGGFILEILSPTLAGKRFWSDFQFLGICFFPAAWCFLIVSYLGLPVRFRHLGVLLLPLPVATNLLIWTNPFHHLFRIAPRIDTETAAFPILVNDYGPWFYRVHAPFMYLLFFVSLLLLVTAFFSKKGLYRKQILVLLIALLVPLASDIVYTTGHSPIPNFNLSGILVSFSGLLIAFSLKRQKFLDLMPAARSVLVESMEDGWIVLDVRGRFQDLNPVAEKMLGRTAGSLMGRSADEIQASLPGWQQLMSATENCSVETRMVQNKTPGHYDMNLTLMQDSRRRIKGRLILIRDITRRKTAEAEKERLYTELKASLEQTRKLQGLLPICAHCKNIRDDEGYWHQVEAYVTRHSDATFSHGICPDCMKKLYPDYTKSDSKDPGDKERK</sequence>
<evidence type="ECO:0000313" key="3">
    <source>
        <dbReference type="EMBL" id="MBG0779655.1"/>
    </source>
</evidence>
<evidence type="ECO:0000313" key="4">
    <source>
        <dbReference type="Proteomes" id="UP000706172"/>
    </source>
</evidence>
<dbReference type="InterPro" id="IPR035965">
    <property type="entry name" value="PAS-like_dom_sf"/>
</dbReference>
<feature type="transmembrane region" description="Helical" evidence="1">
    <location>
        <begin position="97"/>
        <end position="114"/>
    </location>
</feature>
<dbReference type="InterPro" id="IPR013656">
    <property type="entry name" value="PAS_4"/>
</dbReference>
<dbReference type="CDD" id="cd00130">
    <property type="entry name" value="PAS"/>
    <property type="match status" value="1"/>
</dbReference>
<accession>A0A931G8T4</accession>
<comment type="caution">
    <text evidence="3">The sequence shown here is derived from an EMBL/GenBank/DDBJ whole genome shotgun (WGS) entry which is preliminary data.</text>
</comment>
<feature type="transmembrane region" description="Helical" evidence="1">
    <location>
        <begin position="152"/>
        <end position="170"/>
    </location>
</feature>
<dbReference type="Proteomes" id="UP000706172">
    <property type="component" value="Unassembled WGS sequence"/>
</dbReference>
<keyword evidence="1" id="KW-0472">Membrane</keyword>
<organism evidence="3 4">
    <name type="scientific">Desulfotignum balticum</name>
    <dbReference type="NCBI Taxonomy" id="115781"/>
    <lineage>
        <taxon>Bacteria</taxon>
        <taxon>Pseudomonadati</taxon>
        <taxon>Thermodesulfobacteriota</taxon>
        <taxon>Desulfobacteria</taxon>
        <taxon>Desulfobacterales</taxon>
        <taxon>Desulfobacteraceae</taxon>
        <taxon>Desulfotignum</taxon>
    </lineage>
</organism>
<dbReference type="AlphaFoldDB" id="A0A931G8T4"/>
<feature type="transmembrane region" description="Helical" evidence="1">
    <location>
        <begin position="36"/>
        <end position="56"/>
    </location>
</feature>
<dbReference type="NCBIfam" id="TIGR00229">
    <property type="entry name" value="sensory_box"/>
    <property type="match status" value="1"/>
</dbReference>
<evidence type="ECO:0000259" key="2">
    <source>
        <dbReference type="PROSITE" id="PS50112"/>
    </source>
</evidence>
<protein>
    <submittedName>
        <fullName evidence="3">PAS domain-containing protein</fullName>
    </submittedName>
</protein>
<dbReference type="Pfam" id="PF16927">
    <property type="entry name" value="HisKA_7TM"/>
    <property type="match status" value="1"/>
</dbReference>
<dbReference type="PROSITE" id="PS50112">
    <property type="entry name" value="PAS"/>
    <property type="match status" value="1"/>
</dbReference>
<feature type="transmembrane region" description="Helical" evidence="1">
    <location>
        <begin position="6"/>
        <end position="24"/>
    </location>
</feature>
<feature type="transmembrane region" description="Helical" evidence="1">
    <location>
        <begin position="68"/>
        <end position="90"/>
    </location>
</feature>
<dbReference type="SMART" id="SM00091">
    <property type="entry name" value="PAS"/>
    <property type="match status" value="1"/>
</dbReference>